<feature type="region of interest" description="Disordered" evidence="1">
    <location>
        <begin position="71"/>
        <end position="132"/>
    </location>
</feature>
<comment type="caution">
    <text evidence="3">The sequence shown here is derived from an EMBL/GenBank/DDBJ whole genome shotgun (WGS) entry which is preliminary data.</text>
</comment>
<feature type="compositionally biased region" description="Polar residues" evidence="1">
    <location>
        <begin position="251"/>
        <end position="270"/>
    </location>
</feature>
<evidence type="ECO:0000256" key="1">
    <source>
        <dbReference type="SAM" id="MobiDB-lite"/>
    </source>
</evidence>
<evidence type="ECO:0000256" key="2">
    <source>
        <dbReference type="SAM" id="Phobius"/>
    </source>
</evidence>
<evidence type="ECO:0000313" key="3">
    <source>
        <dbReference type="EMBL" id="MDX8477004.1"/>
    </source>
</evidence>
<dbReference type="Proteomes" id="UP001287059">
    <property type="component" value="Unassembled WGS sequence"/>
</dbReference>
<feature type="transmembrane region" description="Helical" evidence="2">
    <location>
        <begin position="183"/>
        <end position="205"/>
    </location>
</feature>
<gene>
    <name evidence="3" type="ORF">RFN28_00770</name>
</gene>
<feature type="region of interest" description="Disordered" evidence="1">
    <location>
        <begin position="144"/>
        <end position="175"/>
    </location>
</feature>
<evidence type="ECO:0000313" key="4">
    <source>
        <dbReference type="Proteomes" id="UP001287059"/>
    </source>
</evidence>
<sequence length="396" mass="41955">MDAIEKAIRNAFEKGNAEDRAFREKVYRSAFAALDRVLQANPNVTVEAAINRRKAVQAKITEIESEFLPAVPDVTLPPESGTPASSAAPAVDTPTRSPAPSVDAPQRPAPATSSPSITVDGPVQPDASDAPRSRVLPIVPDIMPDEAALPNAPSLDDSRGAPVGNGAEVTPDRDERRIRGRRLPLMAIFVAATLIAAAGIGLYFAKQTGVFKTAAQLDTGPPEAPPTLESEDSTQPADTGSPQKPGEADQSKNWINVFSPSDPTHVSTPSDAGADVMKDDTGQFLRIRSGASGSAIAFDVGQGVLEKLSGKHAMFDIVARSEEGKETQISVDCNFGELGDCGRKRYAVGHERNEYLFDVQFPAKRPGAAGTIAVNSDFDKQGKSVDIYEIRVSIAE</sequence>
<proteinExistence type="predicted"/>
<keyword evidence="2" id="KW-0472">Membrane</keyword>
<keyword evidence="4" id="KW-1185">Reference proteome</keyword>
<dbReference type="RefSeq" id="WP_320285451.1">
    <property type="nucleotide sequence ID" value="NZ_JAVIIW010000001.1"/>
</dbReference>
<organism evidence="3 4">
    <name type="scientific">Mesorhizobium album</name>
    <dbReference type="NCBI Taxonomy" id="3072314"/>
    <lineage>
        <taxon>Bacteria</taxon>
        <taxon>Pseudomonadati</taxon>
        <taxon>Pseudomonadota</taxon>
        <taxon>Alphaproteobacteria</taxon>
        <taxon>Hyphomicrobiales</taxon>
        <taxon>Phyllobacteriaceae</taxon>
        <taxon>Mesorhizobium</taxon>
    </lineage>
</organism>
<protein>
    <recommendedName>
        <fullName evidence="5">Biotin transporter BioY</fullName>
    </recommendedName>
</protein>
<keyword evidence="2" id="KW-0812">Transmembrane</keyword>
<evidence type="ECO:0008006" key="5">
    <source>
        <dbReference type="Google" id="ProtNLM"/>
    </source>
</evidence>
<dbReference type="EMBL" id="JAVIIW010000001">
    <property type="protein sequence ID" value="MDX8477004.1"/>
    <property type="molecule type" value="Genomic_DNA"/>
</dbReference>
<feature type="region of interest" description="Disordered" evidence="1">
    <location>
        <begin position="216"/>
        <end position="275"/>
    </location>
</feature>
<accession>A0ABU4XQI5</accession>
<reference evidence="3 4" key="1">
    <citation type="submission" date="2023-08" db="EMBL/GenBank/DDBJ databases">
        <title>Implementing the SeqCode for naming new Mesorhizobium species isolated from Vachellia karroo root nodules.</title>
        <authorList>
            <person name="Van Lill M."/>
        </authorList>
    </citation>
    <scope>NUCLEOTIDE SEQUENCE [LARGE SCALE GENOMIC DNA]</scope>
    <source>
        <strain evidence="3 4">VK24D</strain>
    </source>
</reference>
<name>A0ABU4XQI5_9HYPH</name>
<feature type="compositionally biased region" description="Polar residues" evidence="1">
    <location>
        <begin position="233"/>
        <end position="242"/>
    </location>
</feature>
<keyword evidence="2" id="KW-1133">Transmembrane helix</keyword>